<evidence type="ECO:0000256" key="1">
    <source>
        <dbReference type="SAM" id="Phobius"/>
    </source>
</evidence>
<feature type="transmembrane region" description="Helical" evidence="1">
    <location>
        <begin position="12"/>
        <end position="29"/>
    </location>
</feature>
<reference evidence="3" key="1">
    <citation type="submission" date="2015-06" db="EMBL/GenBank/DDBJ databases">
        <title>Expansion of signal transduction pathways in fungi by whole-genome duplication.</title>
        <authorList>
            <consortium name="DOE Joint Genome Institute"/>
            <person name="Corrochano L.M."/>
            <person name="Kuo A."/>
            <person name="Marcet-Houben M."/>
            <person name="Polaino S."/>
            <person name="Salamov A."/>
            <person name="Villalobos J.M."/>
            <person name="Alvarez M.I."/>
            <person name="Avalos J."/>
            <person name="Benito E.P."/>
            <person name="Benoit I."/>
            <person name="Burger G."/>
            <person name="Camino L.P."/>
            <person name="Canovas D."/>
            <person name="Cerda-Olmedo E."/>
            <person name="Cheng J.-F."/>
            <person name="Dominguez A."/>
            <person name="Elias M."/>
            <person name="Eslava A.P."/>
            <person name="Glaser F."/>
            <person name="Grimwood J."/>
            <person name="Gutierrez G."/>
            <person name="Heitman J."/>
            <person name="Henrissat B."/>
            <person name="Iturriaga E.A."/>
            <person name="Lang B.F."/>
            <person name="Lavin J.L."/>
            <person name="Lee S."/>
            <person name="Li W."/>
            <person name="Lindquist E."/>
            <person name="Lopez-Garcia S."/>
            <person name="Luque E.M."/>
            <person name="Marcos A.T."/>
            <person name="Martin J."/>
            <person name="McCluskey K."/>
            <person name="Medina H.R."/>
            <person name="Miralles-Duran A."/>
            <person name="Miyazaki A."/>
            <person name="Munoz-Torres E."/>
            <person name="Oguiza J.A."/>
            <person name="Ohm R."/>
            <person name="Olmedo M."/>
            <person name="Orejas M."/>
            <person name="Ortiz-Castellanos L."/>
            <person name="Pisabarro A.G."/>
            <person name="Rodriguez-Romero J."/>
            <person name="Ruiz-Herrera J."/>
            <person name="Ruiz-Vazquez R."/>
            <person name="Sanz C."/>
            <person name="Schackwitz W."/>
            <person name="Schmutz J."/>
            <person name="Shahriari M."/>
            <person name="Shelest E."/>
            <person name="Silva-Franco F."/>
            <person name="Soanes D."/>
            <person name="Syed K."/>
            <person name="Tagua V.G."/>
            <person name="Talbot N.J."/>
            <person name="Thon M."/>
            <person name="De vries R.P."/>
            <person name="Wiebenga A."/>
            <person name="Yadav J.S."/>
            <person name="Braun E.L."/>
            <person name="Baker S."/>
            <person name="Garre V."/>
            <person name="Horwitz B."/>
            <person name="Torres-Martinez S."/>
            <person name="Idnurm A."/>
            <person name="Herrera-Estrella A."/>
            <person name="Gabaldon T."/>
            <person name="Grigoriev I.V."/>
        </authorList>
    </citation>
    <scope>NUCLEOTIDE SEQUENCE [LARGE SCALE GENOMIC DNA]</scope>
    <source>
        <strain evidence="3">NRRL 1555(-)</strain>
    </source>
</reference>
<accession>A0A162V0P3</accession>
<dbReference type="InParanoid" id="A0A162V0P3"/>
<proteinExistence type="predicted"/>
<dbReference type="EMBL" id="KV440972">
    <property type="protein sequence ID" value="OAD79213.1"/>
    <property type="molecule type" value="Genomic_DNA"/>
</dbReference>
<keyword evidence="1" id="KW-0812">Transmembrane</keyword>
<gene>
    <name evidence="2" type="ORF">PHYBLDRAFT_58261</name>
</gene>
<dbReference type="VEuPathDB" id="FungiDB:PHYBLDRAFT_58261"/>
<evidence type="ECO:0000313" key="3">
    <source>
        <dbReference type="Proteomes" id="UP000077315"/>
    </source>
</evidence>
<keyword evidence="1" id="KW-1133">Transmembrane helix</keyword>
<dbReference type="GeneID" id="29001193"/>
<sequence>MTFLPLLCNIKLVTGSIILVDIFAILIFIESLDEEQAAKYQHLGQGFDRGDRYIFSFSFNSPGPLYHISQYCPYHLFRWGFTSSGCLAVECSEYHKYIIPSQILRECSDTQLSFFKDSLQPIIFNIKLLLRSTAKHPGLVKYPIISKLFSYYQVV</sequence>
<dbReference type="Proteomes" id="UP000077315">
    <property type="component" value="Unassembled WGS sequence"/>
</dbReference>
<organism evidence="2 3">
    <name type="scientific">Phycomyces blakesleeanus (strain ATCC 8743b / DSM 1359 / FGSC 10004 / NBRC 33097 / NRRL 1555)</name>
    <dbReference type="NCBI Taxonomy" id="763407"/>
    <lineage>
        <taxon>Eukaryota</taxon>
        <taxon>Fungi</taxon>
        <taxon>Fungi incertae sedis</taxon>
        <taxon>Mucoromycota</taxon>
        <taxon>Mucoromycotina</taxon>
        <taxon>Mucoromycetes</taxon>
        <taxon>Mucorales</taxon>
        <taxon>Phycomycetaceae</taxon>
        <taxon>Phycomyces</taxon>
    </lineage>
</organism>
<keyword evidence="3" id="KW-1185">Reference proteome</keyword>
<name>A0A162V0P3_PHYB8</name>
<keyword evidence="1" id="KW-0472">Membrane</keyword>
<protein>
    <submittedName>
        <fullName evidence="2">Uncharacterized protein</fullName>
    </submittedName>
</protein>
<evidence type="ECO:0000313" key="2">
    <source>
        <dbReference type="EMBL" id="OAD79213.1"/>
    </source>
</evidence>
<dbReference type="AlphaFoldDB" id="A0A162V0P3"/>
<dbReference type="RefSeq" id="XP_018297253.1">
    <property type="nucleotide sequence ID" value="XM_018440287.1"/>
</dbReference>